<reference evidence="2 3" key="1">
    <citation type="submission" date="2018-07" db="EMBL/GenBank/DDBJ databases">
        <title>The use of a cohorting ward and systematic surveillance cultures for the control of a Klebsiella pneumoniae carbapenemase (KPC)-producing Enterobacteriaceae outbreak.</title>
        <authorList>
            <person name="Doi Y."/>
        </authorList>
    </citation>
    <scope>NUCLEOTIDE SEQUENCE [LARGE SCALE GENOMIC DNA]</scope>
    <source>
        <strain evidence="2 3">1-RC-17-04017</strain>
    </source>
</reference>
<gene>
    <name evidence="2" type="ORF">DXF87_25575</name>
</gene>
<comment type="caution">
    <text evidence="2">The sequence shown here is derived from an EMBL/GenBank/DDBJ whole genome shotgun (WGS) entry which is preliminary data.</text>
</comment>
<name>A0ABD7GP29_9ENTR</name>
<keyword evidence="1" id="KW-1133">Transmembrane helix</keyword>
<keyword evidence="1" id="KW-0472">Membrane</keyword>
<sequence>MASSVEEVSYEFGSLFAVTVLGSLLAYLYTVNIILPNGVSEIARDSLSSALEVASSSGVDGQNLRTVANLAYDNAYLIVMYVAAAVLAFGSLVTAILLR</sequence>
<feature type="transmembrane region" description="Helical" evidence="1">
    <location>
        <begin position="75"/>
        <end position="98"/>
    </location>
</feature>
<organism evidence="2 3">
    <name type="scientific">Enterobacter roggenkampii</name>
    <dbReference type="NCBI Taxonomy" id="1812935"/>
    <lineage>
        <taxon>Bacteria</taxon>
        <taxon>Pseudomonadati</taxon>
        <taxon>Pseudomonadota</taxon>
        <taxon>Gammaproteobacteria</taxon>
        <taxon>Enterobacterales</taxon>
        <taxon>Enterobacteriaceae</taxon>
        <taxon>Enterobacter</taxon>
        <taxon>Enterobacter cloacae complex</taxon>
    </lineage>
</organism>
<feature type="transmembrane region" description="Helical" evidence="1">
    <location>
        <begin position="12"/>
        <end position="35"/>
    </location>
</feature>
<evidence type="ECO:0000256" key="1">
    <source>
        <dbReference type="SAM" id="Phobius"/>
    </source>
</evidence>
<evidence type="ECO:0000313" key="3">
    <source>
        <dbReference type="Proteomes" id="UP000255291"/>
    </source>
</evidence>
<protein>
    <submittedName>
        <fullName evidence="2">MFS transporter</fullName>
    </submittedName>
</protein>
<evidence type="ECO:0000313" key="2">
    <source>
        <dbReference type="EMBL" id="RDT54306.1"/>
    </source>
</evidence>
<dbReference type="Proteomes" id="UP000255291">
    <property type="component" value="Unassembled WGS sequence"/>
</dbReference>
<feature type="non-terminal residue" evidence="2">
    <location>
        <position position="99"/>
    </location>
</feature>
<proteinExistence type="predicted"/>
<dbReference type="AlphaFoldDB" id="A0ABD7GP29"/>
<keyword evidence="1" id="KW-0812">Transmembrane</keyword>
<dbReference type="EMBL" id="QRBW01000200">
    <property type="protein sequence ID" value="RDT54306.1"/>
    <property type="molecule type" value="Genomic_DNA"/>
</dbReference>
<accession>A0ABD7GP29</accession>